<reference evidence="2" key="2">
    <citation type="submission" date="2021-08" db="EMBL/GenBank/DDBJ databases">
        <authorList>
            <person name="Tani A."/>
            <person name="Ola A."/>
            <person name="Ogura Y."/>
            <person name="Katsura K."/>
            <person name="Hayashi T."/>
        </authorList>
    </citation>
    <scope>NUCLEOTIDE SEQUENCE</scope>
    <source>
        <strain evidence="2">DSM 23632</strain>
    </source>
</reference>
<evidence type="ECO:0000313" key="2">
    <source>
        <dbReference type="EMBL" id="GJE62689.1"/>
    </source>
</evidence>
<feature type="region of interest" description="Disordered" evidence="1">
    <location>
        <begin position="16"/>
        <end position="52"/>
    </location>
</feature>
<dbReference type="EMBL" id="BPRB01000378">
    <property type="protein sequence ID" value="GJE62689.1"/>
    <property type="molecule type" value="Genomic_DNA"/>
</dbReference>
<reference evidence="2" key="1">
    <citation type="journal article" date="2021" name="Front. Microbiol.">
        <title>Comprehensive Comparative Genomics and Phenotyping of Methylobacterium Species.</title>
        <authorList>
            <person name="Alessa O."/>
            <person name="Ogura Y."/>
            <person name="Fujitani Y."/>
            <person name="Takami H."/>
            <person name="Hayashi T."/>
            <person name="Sahin N."/>
            <person name="Tani A."/>
        </authorList>
    </citation>
    <scope>NUCLEOTIDE SEQUENCE</scope>
    <source>
        <strain evidence="2">DSM 23632</strain>
    </source>
</reference>
<dbReference type="Proteomes" id="UP001055057">
    <property type="component" value="Unassembled WGS sequence"/>
</dbReference>
<protein>
    <submittedName>
        <fullName evidence="2">Uncharacterized protein</fullName>
    </submittedName>
</protein>
<keyword evidence="3" id="KW-1185">Reference proteome</keyword>
<proteinExistence type="predicted"/>
<comment type="caution">
    <text evidence="2">The sequence shown here is derived from an EMBL/GenBank/DDBJ whole genome shotgun (WGS) entry which is preliminary data.</text>
</comment>
<evidence type="ECO:0000256" key="1">
    <source>
        <dbReference type="SAM" id="MobiDB-lite"/>
    </source>
</evidence>
<gene>
    <name evidence="2" type="ORF">MPOCJGCO_4823</name>
</gene>
<evidence type="ECO:0000313" key="3">
    <source>
        <dbReference type="Proteomes" id="UP001055057"/>
    </source>
</evidence>
<name>A0ABQ4U6U9_9HYPH</name>
<sequence length="52" mass="5383">MPALFETMVRPLTPEARTASISASGMPQRPKPPHISIIPSRSNPASAAVGSA</sequence>
<organism evidence="2 3">
    <name type="scientific">Methylobacterium trifolii</name>
    <dbReference type="NCBI Taxonomy" id="1003092"/>
    <lineage>
        <taxon>Bacteria</taxon>
        <taxon>Pseudomonadati</taxon>
        <taxon>Pseudomonadota</taxon>
        <taxon>Alphaproteobacteria</taxon>
        <taxon>Hyphomicrobiales</taxon>
        <taxon>Methylobacteriaceae</taxon>
        <taxon>Methylobacterium</taxon>
    </lineage>
</organism>
<accession>A0ABQ4U6U9</accession>